<feature type="region of interest" description="Disordered" evidence="2">
    <location>
        <begin position="629"/>
        <end position="678"/>
    </location>
</feature>
<keyword evidence="1" id="KW-0597">Phosphoprotein</keyword>
<feature type="compositionally biased region" description="Polar residues" evidence="2">
    <location>
        <begin position="90"/>
        <end position="106"/>
    </location>
</feature>
<evidence type="ECO:0000259" key="3">
    <source>
        <dbReference type="PROSITE" id="PS50003"/>
    </source>
</evidence>
<dbReference type="OrthoDB" id="5598057at2759"/>
<feature type="region of interest" description="Disordered" evidence="2">
    <location>
        <begin position="551"/>
        <end position="597"/>
    </location>
</feature>
<dbReference type="SMART" id="SM00233">
    <property type="entry name" value="PH"/>
    <property type="match status" value="1"/>
</dbReference>
<dbReference type="InterPro" id="IPR001849">
    <property type="entry name" value="PH_domain"/>
</dbReference>
<name>S7ZX28_PENO1</name>
<evidence type="ECO:0000313" key="4">
    <source>
        <dbReference type="EMBL" id="EPS33301.1"/>
    </source>
</evidence>
<feature type="compositionally biased region" description="Basic residues" evidence="2">
    <location>
        <begin position="117"/>
        <end position="128"/>
    </location>
</feature>
<evidence type="ECO:0000256" key="1">
    <source>
        <dbReference type="ARBA" id="ARBA00022553"/>
    </source>
</evidence>
<dbReference type="Proteomes" id="UP000019376">
    <property type="component" value="Unassembled WGS sequence"/>
</dbReference>
<dbReference type="InterPro" id="IPR046869">
    <property type="entry name" value="SLM1/RGC1-like_PH"/>
</dbReference>
<reference evidence="4 5" key="1">
    <citation type="journal article" date="2013" name="PLoS ONE">
        <title>Genomic and secretomic analyses reveal unique features of the lignocellulolytic enzyme system of Penicillium decumbens.</title>
        <authorList>
            <person name="Liu G."/>
            <person name="Zhang L."/>
            <person name="Wei X."/>
            <person name="Zou G."/>
            <person name="Qin Y."/>
            <person name="Ma L."/>
            <person name="Li J."/>
            <person name="Zheng H."/>
            <person name="Wang S."/>
            <person name="Wang C."/>
            <person name="Xun L."/>
            <person name="Zhao G.-P."/>
            <person name="Zhou Z."/>
            <person name="Qu Y."/>
        </authorList>
    </citation>
    <scope>NUCLEOTIDE SEQUENCE [LARGE SCALE GENOMIC DNA]</scope>
    <source>
        <strain evidence="5">114-2 / CGMCC 5302</strain>
    </source>
</reference>
<dbReference type="EMBL" id="KB644415">
    <property type="protein sequence ID" value="EPS33301.1"/>
    <property type="molecule type" value="Genomic_DNA"/>
</dbReference>
<dbReference type="HOGENOM" id="CLU_006465_1_0_1"/>
<dbReference type="Gene3D" id="2.30.29.30">
    <property type="entry name" value="Pleckstrin-homology domain (PH domain)/Phosphotyrosine-binding domain (PTB)"/>
    <property type="match status" value="1"/>
</dbReference>
<feature type="compositionally biased region" description="Polar residues" evidence="2">
    <location>
        <begin position="781"/>
        <end position="792"/>
    </location>
</feature>
<evidence type="ECO:0000313" key="5">
    <source>
        <dbReference type="Proteomes" id="UP000019376"/>
    </source>
</evidence>
<dbReference type="Gene3D" id="1.20.1270.60">
    <property type="entry name" value="Arfaptin homology (AH) domain/BAR domain"/>
    <property type="match status" value="1"/>
</dbReference>
<evidence type="ECO:0000256" key="2">
    <source>
        <dbReference type="SAM" id="MobiDB-lite"/>
    </source>
</evidence>
<dbReference type="PhylomeDB" id="S7ZX28"/>
<feature type="compositionally biased region" description="Low complexity" evidence="2">
    <location>
        <begin position="107"/>
        <end position="116"/>
    </location>
</feature>
<dbReference type="PROSITE" id="PS50003">
    <property type="entry name" value="PH_DOMAIN"/>
    <property type="match status" value="1"/>
</dbReference>
<dbReference type="CDD" id="cd13311">
    <property type="entry name" value="PH_Slm1"/>
    <property type="match status" value="1"/>
</dbReference>
<dbReference type="eggNOG" id="ENOG502QRAF">
    <property type="taxonomic scope" value="Eukaryota"/>
</dbReference>
<dbReference type="Pfam" id="PF20400">
    <property type="entry name" value="BAR_4"/>
    <property type="match status" value="1"/>
</dbReference>
<dbReference type="Pfam" id="PF20399">
    <property type="entry name" value="PH_20"/>
    <property type="match status" value="1"/>
</dbReference>
<feature type="compositionally biased region" description="Low complexity" evidence="2">
    <location>
        <begin position="751"/>
        <end position="761"/>
    </location>
</feature>
<dbReference type="InterPro" id="IPR046868">
    <property type="entry name" value="BAR_4"/>
</dbReference>
<accession>S7ZX28</accession>
<organism evidence="4 5">
    <name type="scientific">Penicillium oxalicum (strain 114-2 / CGMCC 5302)</name>
    <name type="common">Penicillium decumbens</name>
    <dbReference type="NCBI Taxonomy" id="933388"/>
    <lineage>
        <taxon>Eukaryota</taxon>
        <taxon>Fungi</taxon>
        <taxon>Dikarya</taxon>
        <taxon>Ascomycota</taxon>
        <taxon>Pezizomycotina</taxon>
        <taxon>Eurotiomycetes</taxon>
        <taxon>Eurotiomycetidae</taxon>
        <taxon>Eurotiales</taxon>
        <taxon>Aspergillaceae</taxon>
        <taxon>Penicillium</taxon>
    </lineage>
</organism>
<dbReference type="InterPro" id="IPR043453">
    <property type="entry name" value="Slm1_PH"/>
</dbReference>
<dbReference type="AlphaFoldDB" id="S7ZX28"/>
<feature type="domain" description="PH" evidence="3">
    <location>
        <begin position="430"/>
        <end position="535"/>
    </location>
</feature>
<dbReference type="PANTHER" id="PTHR31941">
    <property type="entry name" value="CYTOSKELETAL SIGNALING PROTEIN SLM1"/>
    <property type="match status" value="1"/>
</dbReference>
<feature type="region of interest" description="Disordered" evidence="2">
    <location>
        <begin position="1"/>
        <end position="64"/>
    </location>
</feature>
<dbReference type="PANTHER" id="PTHR31941:SF16">
    <property type="entry name" value="PHOSPHATIDYLINOSITOL 4,5-BISPHOSPHATE-BINDING PROTEIN SLM1-RELATED"/>
    <property type="match status" value="1"/>
</dbReference>
<dbReference type="STRING" id="933388.S7ZX28"/>
<gene>
    <name evidence="4" type="ORF">PDE_08263</name>
</gene>
<sequence length="842" mass="92182">MTTAAQPQTPLYDPYSIPHPNESGAMIREYSGVRTSSRPNSYAGPGLAYNSNQEPSSQLAHNPRFKEDFEAASRRSSILMDGHPGGSAPPQRSASVMSRGPSRSGTLQKKSSLSRKGSLRRSGSRRSTRAGSVRSLSLGARERYNADGEEDMNNVFAVPIPTHGNPTEALADRFQAWRKVLKDLIAFFREIQKSYETRAKLFQSATNVMGNHAMPSNFLESGGLADAHDILQHFYRQGNAEAQKAIEVEMEVISQLTGLRSDLQKKTKEIKSLSGDFKNTVDKEVDGTRKAVRHLHEALGLVDTDPSATSGKGDPFLLRLNVDRQVEKQIEEENYLHRAYLNIETSGRELESIVVSEIQKAYNAYATILKKEADEAYDTVDKLRAGPISMPHDHEWNDFVANTSELVDPRIPLRNVENVTYDGIDHPAAAEVRAGMLERKSKYLKSYTPGWYVLSPTHLHEFKSADRVASQTPVMSLYLPEQKVGTHSEENSSSHKFLLKGRQTGAMHRGHSWVFRAESHETMMSWYHDIANLCNSTGEARNAFVRRHVRSVSGRSTHSDVMEDDEADRTPYSAGSAVLASERPTSATRQPGGAFPSDVQIDRHLAAPLSPSSENSSASRDVIAAAAVLPNGTGEAGPPRFYGAHERDVATPEPQGTTDGPGWAESSRSQMNRPDYPRQGSYYGDWMGPASIVAVQQQNQVAEPELIDHPELREDTRVVAGFAGVGPVSDRHVTPASAQRVRPESVSTAPTNTNGTDYTNNTMATSIDETPELGSKGVAVASSSTPNTTTLPIRNLEDEYPAHKLETASAGPPTRAPLPKLDSVLAIDQKIPGRYPPTNVAA</sequence>
<feature type="region of interest" description="Disordered" evidence="2">
    <location>
        <begin position="730"/>
        <end position="761"/>
    </location>
</feature>
<feature type="region of interest" description="Disordered" evidence="2">
    <location>
        <begin position="777"/>
        <end position="820"/>
    </location>
</feature>
<dbReference type="SUPFAM" id="SSF50729">
    <property type="entry name" value="PH domain-like"/>
    <property type="match status" value="1"/>
</dbReference>
<proteinExistence type="predicted"/>
<keyword evidence="5" id="KW-1185">Reference proteome</keyword>
<protein>
    <recommendedName>
        <fullName evidence="3">PH domain-containing protein</fullName>
    </recommendedName>
</protein>
<dbReference type="InterPro" id="IPR011993">
    <property type="entry name" value="PH-like_dom_sf"/>
</dbReference>
<dbReference type="InterPro" id="IPR027267">
    <property type="entry name" value="AH/BAR_dom_sf"/>
</dbReference>
<feature type="compositionally biased region" description="Basic and acidic residues" evidence="2">
    <location>
        <begin position="795"/>
        <end position="806"/>
    </location>
</feature>
<feature type="compositionally biased region" description="Polar residues" evidence="2">
    <location>
        <begin position="49"/>
        <end position="60"/>
    </location>
</feature>
<feature type="region of interest" description="Disordered" evidence="2">
    <location>
        <begin position="78"/>
        <end position="136"/>
    </location>
</feature>